<evidence type="ECO:0000256" key="3">
    <source>
        <dbReference type="PIRSR" id="PIRSR640198-2"/>
    </source>
</evidence>
<evidence type="ECO:0000256" key="2">
    <source>
        <dbReference type="PIRSR" id="PIRSR640198-1"/>
    </source>
</evidence>
<sequence>MNAFVATPDRSGKYIRQINGYNAFRPNPLPPHPPIVLDEESIVLLAEAHQSLGRLDGLAGIIPDPDIFIYAFVRKEALLSSQIEGTQCSLEDVLSDEPPEKDRVDDVEEVSNYVASMKLGLERLVEIPISSRLIKEIHARLMNGVRGANKIPGEYRTTQNWLGRLGATLETADFIPPPPHEVENCMGELEKFIHYEKNLPLLVKAALIHSQFETIHPFLDGNGRVGRLLITLLLCDWNLLKKPLLYLSYFLKANRTEYYNRLNRIRTHGDYENWIKFFLRGIIETSESAVITAQNIVKLHSSDRMKINDSKPSPIMNQIFDKICRMPIQSVPSLSKSLNTTIPTIQRSINKMVKLGIIKEITGQARYRRFAYVKYLKLLVEGTSQKPG</sequence>
<organism evidence="5 6">
    <name type="scientific">Spirobacillus cienkowskii</name>
    <dbReference type="NCBI Taxonomy" id="495820"/>
    <lineage>
        <taxon>Bacteria</taxon>
        <taxon>Pseudomonadati</taxon>
        <taxon>Bdellovibrionota</taxon>
        <taxon>Oligoflexia</taxon>
        <taxon>Silvanigrellales</taxon>
        <taxon>Spirobacillus</taxon>
    </lineage>
</organism>
<dbReference type="Proteomes" id="UP000253934">
    <property type="component" value="Unassembled WGS sequence"/>
</dbReference>
<feature type="binding site" evidence="1">
    <location>
        <position position="258"/>
    </location>
    <ligand>
        <name>ATP</name>
        <dbReference type="ChEBI" id="CHEBI:30616"/>
    </ligand>
</feature>
<evidence type="ECO:0000313" key="5">
    <source>
        <dbReference type="EMBL" id="RDB36992.1"/>
    </source>
</evidence>
<keyword evidence="1" id="KW-0067">ATP-binding</keyword>
<dbReference type="InterPro" id="IPR036597">
    <property type="entry name" value="Fido-like_dom_sf"/>
</dbReference>
<gene>
    <name evidence="5" type="ORF">DCC88_02145</name>
</gene>
<dbReference type="AlphaFoldDB" id="A0A369KTR9"/>
<feature type="binding site" evidence="1">
    <location>
        <begin position="221"/>
        <end position="227"/>
    </location>
    <ligand>
        <name>ATP</name>
        <dbReference type="ChEBI" id="CHEBI:30616"/>
    </ligand>
</feature>
<comment type="caution">
    <text evidence="5">The sequence shown here is derived from an EMBL/GenBank/DDBJ whole genome shotgun (WGS) entry which is preliminary data.</text>
</comment>
<keyword evidence="1" id="KW-0547">Nucleotide-binding</keyword>
<evidence type="ECO:0000256" key="1">
    <source>
        <dbReference type="PIRSR" id="PIRSR038925-1"/>
    </source>
</evidence>
<dbReference type="Gene3D" id="1.10.3290.10">
    <property type="entry name" value="Fido-like domain"/>
    <property type="match status" value="1"/>
</dbReference>
<dbReference type="InterPro" id="IPR026287">
    <property type="entry name" value="SoFic-like"/>
</dbReference>
<dbReference type="EMBL" id="QOVW01000013">
    <property type="protein sequence ID" value="RDB36992.1"/>
    <property type="molecule type" value="Genomic_DNA"/>
</dbReference>
<reference evidence="5" key="1">
    <citation type="submission" date="2018-04" db="EMBL/GenBank/DDBJ databases">
        <title>Draft genome sequence of the Candidatus Spirobacillus cienkowskii, a pathogen of freshwater Daphnia species, reconstructed from hemolymph metagenomic reads.</title>
        <authorList>
            <person name="Bresciani L."/>
            <person name="Lemos L.N."/>
            <person name="Wale N."/>
            <person name="Lin J.Y."/>
            <person name="Fernandes G.R."/>
            <person name="Duffy M.A."/>
            <person name="Rodrigues J.M."/>
        </authorList>
    </citation>
    <scope>NUCLEOTIDE SEQUENCE [LARGE SCALE GENOMIC DNA]</scope>
    <source>
        <strain evidence="5">Binning01</strain>
    </source>
</reference>
<dbReference type="PANTHER" id="PTHR13504:SF38">
    <property type="entry name" value="FIDO DOMAIN-CONTAINING PROTEIN"/>
    <property type="match status" value="1"/>
</dbReference>
<proteinExistence type="predicted"/>
<feature type="domain" description="Fido" evidence="4">
    <location>
        <begin position="129"/>
        <end position="280"/>
    </location>
</feature>
<dbReference type="InterPro" id="IPR003812">
    <property type="entry name" value="Fido"/>
</dbReference>
<feature type="binding site" evidence="3">
    <location>
        <begin position="258"/>
        <end position="259"/>
    </location>
    <ligand>
        <name>ATP</name>
        <dbReference type="ChEBI" id="CHEBI:30616"/>
    </ligand>
</feature>
<evidence type="ECO:0000313" key="6">
    <source>
        <dbReference type="Proteomes" id="UP000253934"/>
    </source>
</evidence>
<feature type="binding site" evidence="3">
    <location>
        <begin position="220"/>
        <end position="227"/>
    </location>
    <ligand>
        <name>ATP</name>
        <dbReference type="ChEBI" id="CHEBI:30616"/>
    </ligand>
</feature>
<feature type="binding site" evidence="1">
    <location>
        <position position="216"/>
    </location>
    <ligand>
        <name>ATP</name>
        <dbReference type="ChEBI" id="CHEBI:30616"/>
    </ligand>
</feature>
<evidence type="ECO:0000259" key="4">
    <source>
        <dbReference type="PROSITE" id="PS51459"/>
    </source>
</evidence>
<dbReference type="Pfam" id="PF13784">
    <property type="entry name" value="Fic_N"/>
    <property type="match status" value="1"/>
</dbReference>
<feature type="binding site" evidence="1">
    <location>
        <position position="84"/>
    </location>
    <ligand>
        <name>ATP</name>
        <dbReference type="ChEBI" id="CHEBI:30616"/>
    </ligand>
</feature>
<protein>
    <submittedName>
        <fullName evidence="5">Fic family protein</fullName>
    </submittedName>
</protein>
<dbReference type="GO" id="GO:0005524">
    <property type="term" value="F:ATP binding"/>
    <property type="evidence" value="ECO:0007669"/>
    <property type="project" value="UniProtKB-KW"/>
</dbReference>
<keyword evidence="6" id="KW-1185">Reference proteome</keyword>
<name>A0A369KTR9_9BACT</name>
<dbReference type="InterPro" id="IPR040198">
    <property type="entry name" value="Fido_containing"/>
</dbReference>
<feature type="active site" evidence="2">
    <location>
        <position position="216"/>
    </location>
</feature>
<dbReference type="PANTHER" id="PTHR13504">
    <property type="entry name" value="FIDO DOMAIN-CONTAINING PROTEIN DDB_G0283145"/>
    <property type="match status" value="1"/>
</dbReference>
<accession>A0A369KTR9</accession>
<dbReference type="PIRSF" id="PIRSF038925">
    <property type="entry name" value="AMP-prot_trans"/>
    <property type="match status" value="1"/>
</dbReference>
<dbReference type="PROSITE" id="PS51459">
    <property type="entry name" value="FIDO"/>
    <property type="match status" value="1"/>
</dbReference>
<dbReference type="InterPro" id="IPR025758">
    <property type="entry name" value="Fic/DOC_N"/>
</dbReference>
<dbReference type="Pfam" id="PF02661">
    <property type="entry name" value="Fic"/>
    <property type="match status" value="1"/>
</dbReference>
<dbReference type="SUPFAM" id="SSF140931">
    <property type="entry name" value="Fic-like"/>
    <property type="match status" value="1"/>
</dbReference>